<dbReference type="InterPro" id="IPR016024">
    <property type="entry name" value="ARM-type_fold"/>
</dbReference>
<reference evidence="6 7" key="1">
    <citation type="submission" date="2021-06" db="EMBL/GenBank/DDBJ databases">
        <title>Caerostris extrusa draft genome.</title>
        <authorList>
            <person name="Kono N."/>
            <person name="Arakawa K."/>
        </authorList>
    </citation>
    <scope>NUCLEOTIDE SEQUENCE [LARGE SCALE GENOMIC DNA]</scope>
</reference>
<dbReference type="InterPro" id="IPR011989">
    <property type="entry name" value="ARM-like"/>
</dbReference>
<keyword evidence="2 3" id="KW-0175">Coiled coil</keyword>
<sequence>MSAKDKRSGNLFSGLGKKKDKAKWAHTQRPHSDDFTDQVQNDGENLDHLTDEQINLQFEMMLDDMNLTEENKEPLRNKGMAEKKLLILHMKKTTVKNRLDSPADYISYLSNSDLSVHKLFQCLESLRIALTNNTVSWVQDFGSQGLDKLLQILNLCYGKNAKYERVQHECIKCIKALMNNTVGLKQIFKHPDALNILARSIDSSVPVIMTDAVKLMAAMCLVPPNGHEKALEAITVCGEIEGRERFAPIIRGLETRNETLRIACIQLINALVTSPDDLDFQINDCYDLIRQTIGETPAEADFLSILQHLLCVRDDITVRSAYYRLIEECVSQIVLHKNGCDPDFRHTKRFKIDVEPLIETIIDKSKQEEERVSDELSKKLEEALTAKQESEAKLSQVENRLREYEAIISEVKKGGKLPQLPAGFLANMGSSAPPPPPPPPPPGSGIPPPPPPPPGSNIPPPPLCLGWEYPLHLLCLVWDLHPHLQCLEWEVHLHHHLLQALEV</sequence>
<name>A0AAV4T2F0_CAEEX</name>
<dbReference type="SMART" id="SM01140">
    <property type="entry name" value="Drf_GBD"/>
    <property type="match status" value="1"/>
</dbReference>
<dbReference type="InterPro" id="IPR010473">
    <property type="entry name" value="GTPase-bd"/>
</dbReference>
<accession>A0AAV4T2F0</accession>
<dbReference type="PANTHER" id="PTHR45691:SF6">
    <property type="entry name" value="PROTEIN DIAPHANOUS"/>
    <property type="match status" value="1"/>
</dbReference>
<keyword evidence="7" id="KW-1185">Reference proteome</keyword>
<protein>
    <submittedName>
        <fullName evidence="6">Protein diaphanous homolog 1</fullName>
    </submittedName>
</protein>
<proteinExistence type="inferred from homology"/>
<dbReference type="GO" id="GO:0030041">
    <property type="term" value="P:actin filament polymerization"/>
    <property type="evidence" value="ECO:0007669"/>
    <property type="project" value="TreeGrafter"/>
</dbReference>
<comment type="similarity">
    <text evidence="1">Belongs to the formin homology family. Diaphanous subfamily.</text>
</comment>
<feature type="compositionally biased region" description="Pro residues" evidence="4">
    <location>
        <begin position="432"/>
        <end position="454"/>
    </location>
</feature>
<dbReference type="PROSITE" id="PS51232">
    <property type="entry name" value="GBD_FH3"/>
    <property type="match status" value="1"/>
</dbReference>
<evidence type="ECO:0000256" key="2">
    <source>
        <dbReference type="ARBA" id="ARBA00023054"/>
    </source>
</evidence>
<dbReference type="AlphaFoldDB" id="A0AAV4T2F0"/>
<dbReference type="Pfam" id="PF06367">
    <property type="entry name" value="Drf_FH3"/>
    <property type="match status" value="2"/>
</dbReference>
<gene>
    <name evidence="6" type="primary">Diaph1</name>
    <name evidence="6" type="ORF">CEXT_423531</name>
</gene>
<evidence type="ECO:0000313" key="6">
    <source>
        <dbReference type="EMBL" id="GIY38862.1"/>
    </source>
</evidence>
<dbReference type="InterPro" id="IPR010472">
    <property type="entry name" value="FH3_dom"/>
</dbReference>
<evidence type="ECO:0000256" key="1">
    <source>
        <dbReference type="ARBA" id="ARBA00008214"/>
    </source>
</evidence>
<feature type="compositionally biased region" description="Basic residues" evidence="4">
    <location>
        <begin position="16"/>
        <end position="29"/>
    </location>
</feature>
<evidence type="ECO:0000256" key="4">
    <source>
        <dbReference type="SAM" id="MobiDB-lite"/>
    </source>
</evidence>
<evidence type="ECO:0000313" key="7">
    <source>
        <dbReference type="Proteomes" id="UP001054945"/>
    </source>
</evidence>
<dbReference type="SMART" id="SM01139">
    <property type="entry name" value="Drf_FH3"/>
    <property type="match status" value="1"/>
</dbReference>
<dbReference type="GO" id="GO:0031267">
    <property type="term" value="F:small GTPase binding"/>
    <property type="evidence" value="ECO:0007669"/>
    <property type="project" value="InterPro"/>
</dbReference>
<feature type="region of interest" description="Disordered" evidence="4">
    <location>
        <begin position="1"/>
        <end position="43"/>
    </location>
</feature>
<dbReference type="EMBL" id="BPLR01010366">
    <property type="protein sequence ID" value="GIY38862.1"/>
    <property type="molecule type" value="Genomic_DNA"/>
</dbReference>
<evidence type="ECO:0000256" key="3">
    <source>
        <dbReference type="SAM" id="Coils"/>
    </source>
</evidence>
<dbReference type="PANTHER" id="PTHR45691">
    <property type="entry name" value="PROTEIN DIAPHANOUS"/>
    <property type="match status" value="1"/>
</dbReference>
<dbReference type="Gene3D" id="1.10.20.40">
    <property type="entry name" value="Formin, diaphanous GTPase-binding domain"/>
    <property type="match status" value="1"/>
</dbReference>
<dbReference type="Gene3D" id="1.25.10.10">
    <property type="entry name" value="Leucine-rich Repeat Variant"/>
    <property type="match status" value="1"/>
</dbReference>
<dbReference type="Proteomes" id="UP001054945">
    <property type="component" value="Unassembled WGS sequence"/>
</dbReference>
<feature type="region of interest" description="Disordered" evidence="4">
    <location>
        <begin position="422"/>
        <end position="454"/>
    </location>
</feature>
<feature type="coiled-coil region" evidence="3">
    <location>
        <begin position="362"/>
        <end position="414"/>
    </location>
</feature>
<feature type="domain" description="GBD/FH3" evidence="5">
    <location>
        <begin position="46"/>
        <end position="436"/>
    </location>
</feature>
<dbReference type="InterPro" id="IPR051412">
    <property type="entry name" value="Formin_Homology_Diaphanous_sf"/>
</dbReference>
<organism evidence="6 7">
    <name type="scientific">Caerostris extrusa</name>
    <name type="common">Bark spider</name>
    <name type="synonym">Caerostris bankana</name>
    <dbReference type="NCBI Taxonomy" id="172846"/>
    <lineage>
        <taxon>Eukaryota</taxon>
        <taxon>Metazoa</taxon>
        <taxon>Ecdysozoa</taxon>
        <taxon>Arthropoda</taxon>
        <taxon>Chelicerata</taxon>
        <taxon>Arachnida</taxon>
        <taxon>Araneae</taxon>
        <taxon>Araneomorphae</taxon>
        <taxon>Entelegynae</taxon>
        <taxon>Araneoidea</taxon>
        <taxon>Araneidae</taxon>
        <taxon>Caerostris</taxon>
    </lineage>
</organism>
<dbReference type="InterPro" id="IPR014768">
    <property type="entry name" value="GBD/FH3_dom"/>
</dbReference>
<dbReference type="SUPFAM" id="SSF48371">
    <property type="entry name" value="ARM repeat"/>
    <property type="match status" value="1"/>
</dbReference>
<dbReference type="Pfam" id="PF06371">
    <property type="entry name" value="Drf_GBD"/>
    <property type="match status" value="1"/>
</dbReference>
<dbReference type="InterPro" id="IPR044933">
    <property type="entry name" value="DIA_GBD_sf"/>
</dbReference>
<dbReference type="GO" id="GO:0005884">
    <property type="term" value="C:actin filament"/>
    <property type="evidence" value="ECO:0007669"/>
    <property type="project" value="TreeGrafter"/>
</dbReference>
<dbReference type="GO" id="GO:0003779">
    <property type="term" value="F:actin binding"/>
    <property type="evidence" value="ECO:0007669"/>
    <property type="project" value="InterPro"/>
</dbReference>
<comment type="caution">
    <text evidence="6">The sequence shown here is derived from an EMBL/GenBank/DDBJ whole genome shotgun (WGS) entry which is preliminary data.</text>
</comment>
<evidence type="ECO:0000259" key="5">
    <source>
        <dbReference type="PROSITE" id="PS51232"/>
    </source>
</evidence>